<dbReference type="Pfam" id="PF17762">
    <property type="entry name" value="HTH_ParB"/>
    <property type="match status" value="1"/>
</dbReference>
<dbReference type="GO" id="GO:0005694">
    <property type="term" value="C:chromosome"/>
    <property type="evidence" value="ECO:0007669"/>
    <property type="project" value="TreeGrafter"/>
</dbReference>
<dbReference type="EMBL" id="CP000515">
    <property type="protein sequence ID" value="ABM21159.1"/>
    <property type="molecule type" value="Genomic_DNA"/>
</dbReference>
<organism evidence="5 6">
    <name type="scientific">Marinobacter nauticus (strain ATCC 700491 / DSM 11845 / VT8)</name>
    <name type="common">Marinobacter aquaeolei</name>
    <dbReference type="NCBI Taxonomy" id="351348"/>
    <lineage>
        <taxon>Bacteria</taxon>
        <taxon>Pseudomonadati</taxon>
        <taxon>Pseudomonadota</taxon>
        <taxon>Gammaproteobacteria</taxon>
        <taxon>Pseudomonadales</taxon>
        <taxon>Marinobacteraceae</taxon>
        <taxon>Marinobacter</taxon>
    </lineage>
</organism>
<dbReference type="InterPro" id="IPR022396">
    <property type="entry name" value="PRTRC_ParB"/>
</dbReference>
<geneLocation type="plasmid" evidence="5 6">
    <name>pMAQU01</name>
</geneLocation>
<protein>
    <submittedName>
        <fullName evidence="5">ParB-like partition protein</fullName>
    </submittedName>
</protein>
<dbReference type="Gene3D" id="3.90.1530.30">
    <property type="match status" value="1"/>
</dbReference>
<feature type="domain" description="ParB-like N-terminal" evidence="4">
    <location>
        <begin position="26"/>
        <end position="119"/>
    </location>
</feature>
<evidence type="ECO:0000256" key="1">
    <source>
        <dbReference type="ARBA" id="ARBA00006295"/>
    </source>
</evidence>
<keyword evidence="5" id="KW-0614">Plasmid</keyword>
<dbReference type="NCBIfam" id="TIGR00180">
    <property type="entry name" value="parB_part"/>
    <property type="match status" value="1"/>
</dbReference>
<gene>
    <name evidence="5" type="ordered locus">Maqu_4308</name>
</gene>
<evidence type="ECO:0000313" key="5">
    <source>
        <dbReference type="EMBL" id="ABM21159.1"/>
    </source>
</evidence>
<dbReference type="HOGENOM" id="CLU_035398_0_0_6"/>
<reference evidence="6" key="1">
    <citation type="journal article" date="2011" name="Appl. Environ. Microbiol.">
        <title>Genomic potential of Marinobacter aquaeolei, a biogeochemical 'opportunitroph'.</title>
        <authorList>
            <person name="Singer E."/>
            <person name="Webb E.A."/>
            <person name="Nelson W.C."/>
            <person name="Heidelberg J.F."/>
            <person name="Ivanova N."/>
            <person name="Pati A."/>
            <person name="Edwards K.J."/>
        </authorList>
    </citation>
    <scope>NUCLEOTIDE SEQUENCE [LARGE SCALE GENOMIC DNA]</scope>
    <source>
        <strain evidence="6">ATCC 700491 / DSM 11845 / VT8</strain>
    </source>
</reference>
<dbReference type="eggNOG" id="COG1475">
    <property type="taxonomic scope" value="Bacteria"/>
</dbReference>
<sequence>MFAEAISGGYSTKAQAPVTEQAEEASIIATDRIHKREGHNPRRIRSKSKMSDLRESIRDKGVIQPILVRPHPQIDGEYELVAGETRLLLSREVGRTEIPALIKHLTDEEMLDYAATENIQRIDMSPVDAGLAAQALLAQGKDKEEVCRIMGWTPAFFDGRIQLTHCCDEVSQALVDEKIALGHAQLLSSLRETSQKNALQAILEKNLTVDQLSKIISGMALTLKAAAFDLTDCQTCPHNSNTQTSLFADSKSLGKARCLNKECFNKKNQNHLDSVKADLSESFHRVAFTSELAAGTTTVIVESGTYGVGEEQATACQSCEHYGATIDNTLGSRAAVTKNVCFNLPCHTNKVQEHKNLIATDKAPATDNSDKPATQVDTATSEAKATETTDNSASAAKSKAAAKPAKKPEVAKSAIPRKIVDLHHQVHRTAAAAHVYEDDKTALIISVLSMMSDANVEPDKKPQGWPMNLTGENRAKAAAMLDTLSMEQLTTMQRRIAAKVMQKAKSSFGGENEKDAFGSVAVWVAKSREVDLTKHFTMDSEYLEPFTKPMATQRLKDSGFAEAYDKEHGEKAFAKLAAGKKGDLIKAVKDSPFDFAGYLPEGLKLKA</sequence>
<proteinExistence type="inferred from homology"/>
<dbReference type="Pfam" id="PF02195">
    <property type="entry name" value="ParB_N"/>
    <property type="match status" value="1"/>
</dbReference>
<comment type="similarity">
    <text evidence="1">Belongs to the ParB family.</text>
</comment>
<evidence type="ECO:0000256" key="3">
    <source>
        <dbReference type="SAM" id="MobiDB-lite"/>
    </source>
</evidence>
<dbReference type="InterPro" id="IPR041468">
    <property type="entry name" value="HTH_ParB/Spo0J"/>
</dbReference>
<dbReference type="NCBIfam" id="TIGR03734">
    <property type="entry name" value="PRTRC_parB"/>
    <property type="match status" value="1"/>
</dbReference>
<feature type="region of interest" description="Disordered" evidence="3">
    <location>
        <begin position="359"/>
        <end position="412"/>
    </location>
</feature>
<dbReference type="GO" id="GO:0003677">
    <property type="term" value="F:DNA binding"/>
    <property type="evidence" value="ECO:0007669"/>
    <property type="project" value="InterPro"/>
</dbReference>
<dbReference type="PANTHER" id="PTHR33375:SF1">
    <property type="entry name" value="CHROMOSOME-PARTITIONING PROTEIN PARB-RELATED"/>
    <property type="match status" value="1"/>
</dbReference>
<dbReference type="InterPro" id="IPR036086">
    <property type="entry name" value="ParB/Sulfiredoxin_sf"/>
</dbReference>
<dbReference type="SUPFAM" id="SSF109709">
    <property type="entry name" value="KorB DNA-binding domain-like"/>
    <property type="match status" value="1"/>
</dbReference>
<evidence type="ECO:0000256" key="2">
    <source>
        <dbReference type="ARBA" id="ARBA00022829"/>
    </source>
</evidence>
<name>A1U840_MARN8</name>
<dbReference type="SUPFAM" id="SSF110849">
    <property type="entry name" value="ParB/Sulfiredoxin"/>
    <property type="match status" value="1"/>
</dbReference>
<dbReference type="KEGG" id="maq:Maqu_4308"/>
<dbReference type="InterPro" id="IPR004437">
    <property type="entry name" value="ParB/RepB/Spo0J"/>
</dbReference>
<dbReference type="GO" id="GO:0007059">
    <property type="term" value="P:chromosome segregation"/>
    <property type="evidence" value="ECO:0007669"/>
    <property type="project" value="UniProtKB-KW"/>
</dbReference>
<evidence type="ECO:0000259" key="4">
    <source>
        <dbReference type="SMART" id="SM00470"/>
    </source>
</evidence>
<dbReference type="Gene3D" id="1.10.10.2830">
    <property type="match status" value="1"/>
</dbReference>
<dbReference type="InterPro" id="IPR050336">
    <property type="entry name" value="Chromosome_partition/occlusion"/>
</dbReference>
<feature type="compositionally biased region" description="Low complexity" evidence="3">
    <location>
        <begin position="378"/>
        <end position="403"/>
    </location>
</feature>
<dbReference type="AlphaFoldDB" id="A1U840"/>
<dbReference type="Proteomes" id="UP000000998">
    <property type="component" value="Plasmid pMAQU01"/>
</dbReference>
<dbReference type="PANTHER" id="PTHR33375">
    <property type="entry name" value="CHROMOSOME-PARTITIONING PROTEIN PARB-RELATED"/>
    <property type="match status" value="1"/>
</dbReference>
<keyword evidence="2" id="KW-0159">Chromosome partition</keyword>
<dbReference type="SMART" id="SM00470">
    <property type="entry name" value="ParB"/>
    <property type="match status" value="1"/>
</dbReference>
<accession>A1U840</accession>
<evidence type="ECO:0000313" key="6">
    <source>
        <dbReference type="Proteomes" id="UP000000998"/>
    </source>
</evidence>
<dbReference type="InterPro" id="IPR003115">
    <property type="entry name" value="ParB_N"/>
</dbReference>